<dbReference type="RefSeq" id="WP_119531635.1">
    <property type="nucleotide sequence ID" value="NZ_JBHSSP010000032.1"/>
</dbReference>
<accession>A0A3A1YIY7</accession>
<proteinExistence type="predicted"/>
<dbReference type="OrthoDB" id="5668432at2"/>
<dbReference type="Proteomes" id="UP000265916">
    <property type="component" value="Unassembled WGS sequence"/>
</dbReference>
<dbReference type="EMBL" id="NRJG01000092">
    <property type="protein sequence ID" value="RIY37168.1"/>
    <property type="molecule type" value="Genomic_DNA"/>
</dbReference>
<protein>
    <submittedName>
        <fullName evidence="1">Uncharacterized protein</fullName>
    </submittedName>
</protein>
<gene>
    <name evidence="1" type="ORF">CKF58_05105</name>
</gene>
<sequence length="412" mass="48982">MSNLEMNIPKFASLEDLRVLVEYYDCEPIEPYAYIRFSNEAITLKSCLESIVPYIKKGIICYNEPLPGISDDGSLAIAQEFVAKNPGYKLVRYPFPVIFHNMPRYYDIIFSGATNKLWLLYAYSEYAMLYLKRIAQKNGDYDKAWVFKIDADHIYSAKLLEYTVLKSQLYYKQKGYTHSWLYKANVLQDLRENDLPQQGQEPWFLSMVNGYDHFFSKLDMMAPHVMRIINGVHGTEEEKRRKTQAFELPRFKPQSSANNDQVFLNSFHFFMEKLYHYQKHETEEQKARLINSLKLGLPVKDIDFSKMCDYVPEVLIDPEFFSYEFITKTIAGFNYADPEQMLSYGRESFDFDKFYYSEEYRPEYIVNFHNERWAKRDEITDPEEREDLEIEHWALHEMVKPDGLPELWIDEV</sequence>
<comment type="caution">
    <text evidence="1">The sequence shown here is derived from an EMBL/GenBank/DDBJ whole genome shotgun (WGS) entry which is preliminary data.</text>
</comment>
<organism evidence="1 2">
    <name type="scientific">Psittacicella hinzii</name>
    <dbReference type="NCBI Taxonomy" id="2028575"/>
    <lineage>
        <taxon>Bacteria</taxon>
        <taxon>Pseudomonadati</taxon>
        <taxon>Pseudomonadota</taxon>
        <taxon>Gammaproteobacteria</taxon>
        <taxon>Pasteurellales</taxon>
        <taxon>Psittacicellaceae</taxon>
        <taxon>Psittacicella</taxon>
    </lineage>
</organism>
<name>A0A3A1YIY7_9GAMM</name>
<dbReference type="AlphaFoldDB" id="A0A3A1YIY7"/>
<evidence type="ECO:0000313" key="1">
    <source>
        <dbReference type="EMBL" id="RIY37168.1"/>
    </source>
</evidence>
<reference evidence="1 2" key="1">
    <citation type="submission" date="2017-08" db="EMBL/GenBank/DDBJ databases">
        <title>Reclassification of Bisgaard taxon 37 and 44.</title>
        <authorList>
            <person name="Christensen H."/>
        </authorList>
    </citation>
    <scope>NUCLEOTIDE SEQUENCE [LARGE SCALE GENOMIC DNA]</scope>
    <source>
        <strain evidence="1 2">111</strain>
    </source>
</reference>
<dbReference type="InterPro" id="IPR010446">
    <property type="entry name" value="GalNAc_Trfase_b"/>
</dbReference>
<evidence type="ECO:0000313" key="2">
    <source>
        <dbReference type="Proteomes" id="UP000265916"/>
    </source>
</evidence>
<dbReference type="Pfam" id="PF06306">
    <property type="entry name" value="CgtA"/>
    <property type="match status" value="1"/>
</dbReference>
<keyword evidence="2" id="KW-1185">Reference proteome</keyword>